<proteinExistence type="predicted"/>
<organism evidence="2 3">
    <name type="scientific">Populus trichocarpa</name>
    <name type="common">Western balsam poplar</name>
    <name type="synonym">Populus balsamifera subsp. trichocarpa</name>
    <dbReference type="NCBI Taxonomy" id="3694"/>
    <lineage>
        <taxon>Eukaryota</taxon>
        <taxon>Viridiplantae</taxon>
        <taxon>Streptophyta</taxon>
        <taxon>Embryophyta</taxon>
        <taxon>Tracheophyta</taxon>
        <taxon>Spermatophyta</taxon>
        <taxon>Magnoliopsida</taxon>
        <taxon>eudicotyledons</taxon>
        <taxon>Gunneridae</taxon>
        <taxon>Pentapetalae</taxon>
        <taxon>rosids</taxon>
        <taxon>fabids</taxon>
        <taxon>Malpighiales</taxon>
        <taxon>Salicaceae</taxon>
        <taxon>Saliceae</taxon>
        <taxon>Populus</taxon>
    </lineage>
</organism>
<dbReference type="OMA" id="NIISECH"/>
<dbReference type="InterPro" id="IPR025322">
    <property type="entry name" value="PADRE_dom"/>
</dbReference>
<evidence type="ECO:0000313" key="3">
    <source>
        <dbReference type="Proteomes" id="UP000006729"/>
    </source>
</evidence>
<feature type="compositionally biased region" description="Polar residues" evidence="1">
    <location>
        <begin position="194"/>
        <end position="203"/>
    </location>
</feature>
<sequence length="203" mass="22742">MLNACLNLLGPSRSTQTESRRKIELEGGPISVDSCIQSRDICVRIVHPGGREELYQHAVPASQLMEKYPGICVAHPGVFKNPQESLIWPDEKLLPGHKYLIIPSTTAQKLTHKHTGSVKVKGFAQGKDEIIDVNITWDPRLDISEESVGSAREFYTSKDRWPRYNVKRTVKAKKPFVTPLPKARSFRGSGWEPSLNSVQEVSP</sequence>
<evidence type="ECO:0000256" key="1">
    <source>
        <dbReference type="SAM" id="MobiDB-lite"/>
    </source>
</evidence>
<dbReference type="PANTHER" id="PTHR33052">
    <property type="entry name" value="DUF4228 DOMAIN PROTEIN-RELATED"/>
    <property type="match status" value="1"/>
</dbReference>
<protein>
    <submittedName>
        <fullName evidence="2">Uncharacterized protein</fullName>
    </submittedName>
</protein>
<reference evidence="2 3" key="1">
    <citation type="journal article" date="2006" name="Science">
        <title>The genome of black cottonwood, Populus trichocarpa (Torr. &amp; Gray).</title>
        <authorList>
            <person name="Tuskan G.A."/>
            <person name="Difazio S."/>
            <person name="Jansson S."/>
            <person name="Bohlmann J."/>
            <person name="Grigoriev I."/>
            <person name="Hellsten U."/>
            <person name="Putnam N."/>
            <person name="Ralph S."/>
            <person name="Rombauts S."/>
            <person name="Salamov A."/>
            <person name="Schein J."/>
            <person name="Sterck L."/>
            <person name="Aerts A."/>
            <person name="Bhalerao R.R."/>
            <person name="Bhalerao R.P."/>
            <person name="Blaudez D."/>
            <person name="Boerjan W."/>
            <person name="Brun A."/>
            <person name="Brunner A."/>
            <person name="Busov V."/>
            <person name="Campbell M."/>
            <person name="Carlson J."/>
            <person name="Chalot M."/>
            <person name="Chapman J."/>
            <person name="Chen G.L."/>
            <person name="Cooper D."/>
            <person name="Coutinho P.M."/>
            <person name="Couturier J."/>
            <person name="Covert S."/>
            <person name="Cronk Q."/>
            <person name="Cunningham R."/>
            <person name="Davis J."/>
            <person name="Degroeve S."/>
            <person name="Dejardin A."/>
            <person name="Depamphilis C."/>
            <person name="Detter J."/>
            <person name="Dirks B."/>
            <person name="Dubchak I."/>
            <person name="Duplessis S."/>
            <person name="Ehlting J."/>
            <person name="Ellis B."/>
            <person name="Gendler K."/>
            <person name="Goodstein D."/>
            <person name="Gribskov M."/>
            <person name="Grimwood J."/>
            <person name="Groover A."/>
            <person name="Gunter L."/>
            <person name="Hamberger B."/>
            <person name="Heinze B."/>
            <person name="Helariutta Y."/>
            <person name="Henrissat B."/>
            <person name="Holligan D."/>
            <person name="Holt R."/>
            <person name="Huang W."/>
            <person name="Islam-Faridi N."/>
            <person name="Jones S."/>
            <person name="Jones-Rhoades M."/>
            <person name="Jorgensen R."/>
            <person name="Joshi C."/>
            <person name="Kangasjarvi J."/>
            <person name="Karlsson J."/>
            <person name="Kelleher C."/>
            <person name="Kirkpatrick R."/>
            <person name="Kirst M."/>
            <person name="Kohler A."/>
            <person name="Kalluri U."/>
            <person name="Larimer F."/>
            <person name="Leebens-Mack J."/>
            <person name="Leple J.C."/>
            <person name="Locascio P."/>
            <person name="Lou Y."/>
            <person name="Lucas S."/>
            <person name="Martin F."/>
            <person name="Montanini B."/>
            <person name="Napoli C."/>
            <person name="Nelson D.R."/>
            <person name="Nelson C."/>
            <person name="Nieminen K."/>
            <person name="Nilsson O."/>
            <person name="Pereda V."/>
            <person name="Peter G."/>
            <person name="Philippe R."/>
            <person name="Pilate G."/>
            <person name="Poliakov A."/>
            <person name="Razumovskaya J."/>
            <person name="Richardson P."/>
            <person name="Rinaldi C."/>
            <person name="Ritland K."/>
            <person name="Rouze P."/>
            <person name="Ryaboy D."/>
            <person name="Schmutz J."/>
            <person name="Schrader J."/>
            <person name="Segerman B."/>
            <person name="Shin H."/>
            <person name="Siddiqui A."/>
            <person name="Sterky F."/>
            <person name="Terry A."/>
            <person name="Tsai C.J."/>
            <person name="Uberbacher E."/>
            <person name="Unneberg P."/>
            <person name="Vahala J."/>
            <person name="Wall K."/>
            <person name="Wessler S."/>
            <person name="Yang G."/>
            <person name="Yin T."/>
            <person name="Douglas C."/>
            <person name="Marra M."/>
            <person name="Sandberg G."/>
            <person name="Van de Peer Y."/>
            <person name="Rokhsar D."/>
        </authorList>
    </citation>
    <scope>NUCLEOTIDE SEQUENCE [LARGE SCALE GENOMIC DNA]</scope>
    <source>
        <strain evidence="3">cv. Nisqually</strain>
    </source>
</reference>
<keyword evidence="3" id="KW-1185">Reference proteome</keyword>
<gene>
    <name evidence="2" type="ORF">POPTR_010G046225</name>
</gene>
<dbReference type="EMBL" id="CM009299">
    <property type="protein sequence ID" value="RQO96242.1"/>
    <property type="molecule type" value="Genomic_DNA"/>
</dbReference>
<evidence type="ECO:0000313" key="2">
    <source>
        <dbReference type="EMBL" id="RQO96242.1"/>
    </source>
</evidence>
<feature type="region of interest" description="Disordered" evidence="1">
    <location>
        <begin position="181"/>
        <end position="203"/>
    </location>
</feature>
<dbReference type="InParanoid" id="A0A3N7FMS4"/>
<dbReference type="Pfam" id="PF14009">
    <property type="entry name" value="PADRE"/>
    <property type="match status" value="1"/>
</dbReference>
<dbReference type="Proteomes" id="UP000006729">
    <property type="component" value="Chromosome 10"/>
</dbReference>
<dbReference type="AlphaFoldDB" id="A0A3N7FMS4"/>
<accession>A0A3N7FMS4</accession>
<dbReference type="Gramene" id="Potri.010G046225.1.v4.1">
    <property type="protein sequence ID" value="Potri.010G046225.1.v4.1"/>
    <property type="gene ID" value="Potri.010G046225.v4.1"/>
</dbReference>
<name>A0A3N7FMS4_POPTR</name>